<dbReference type="EMBL" id="SMOL01000231">
    <property type="protein sequence ID" value="KAB2621690.1"/>
    <property type="molecule type" value="Genomic_DNA"/>
</dbReference>
<reference evidence="3 4" key="3">
    <citation type="submission" date="2019-11" db="EMBL/GenBank/DDBJ databases">
        <title>A de novo genome assembly of a pear dwarfing rootstock.</title>
        <authorList>
            <person name="Wang F."/>
            <person name="Wang J."/>
            <person name="Li S."/>
            <person name="Zhang Y."/>
            <person name="Fang M."/>
            <person name="Ma L."/>
            <person name="Zhao Y."/>
            <person name="Jiang S."/>
        </authorList>
    </citation>
    <scope>NUCLEOTIDE SEQUENCE [LARGE SCALE GENOMIC DNA]</scope>
    <source>
        <strain evidence="3">S2</strain>
        <tissue evidence="3">Leaf</tissue>
    </source>
</reference>
<evidence type="ECO:0000259" key="2">
    <source>
        <dbReference type="PROSITE" id="PS00028"/>
    </source>
</evidence>
<evidence type="ECO:0000313" key="3">
    <source>
        <dbReference type="EMBL" id="KAB2621690.1"/>
    </source>
</evidence>
<feature type="compositionally biased region" description="Polar residues" evidence="1">
    <location>
        <begin position="141"/>
        <end position="156"/>
    </location>
</feature>
<evidence type="ECO:0000256" key="1">
    <source>
        <dbReference type="SAM" id="MobiDB-lite"/>
    </source>
</evidence>
<organism evidence="3 4">
    <name type="scientific">Pyrus ussuriensis x Pyrus communis</name>
    <dbReference type="NCBI Taxonomy" id="2448454"/>
    <lineage>
        <taxon>Eukaryota</taxon>
        <taxon>Viridiplantae</taxon>
        <taxon>Streptophyta</taxon>
        <taxon>Embryophyta</taxon>
        <taxon>Tracheophyta</taxon>
        <taxon>Spermatophyta</taxon>
        <taxon>Magnoliopsida</taxon>
        <taxon>eudicotyledons</taxon>
        <taxon>Gunneridae</taxon>
        <taxon>Pentapetalae</taxon>
        <taxon>rosids</taxon>
        <taxon>fabids</taxon>
        <taxon>Rosales</taxon>
        <taxon>Rosaceae</taxon>
        <taxon>Amygdaloideae</taxon>
        <taxon>Maleae</taxon>
        <taxon>Pyrus</taxon>
    </lineage>
</organism>
<proteinExistence type="predicted"/>
<dbReference type="AlphaFoldDB" id="A0A5N5H8F8"/>
<gene>
    <name evidence="3" type="ORF">D8674_023872</name>
</gene>
<accession>A0A5N5H8F8</accession>
<dbReference type="PROSITE" id="PS00028">
    <property type="entry name" value="ZINC_FINGER_C2H2_1"/>
    <property type="match status" value="1"/>
</dbReference>
<feature type="domain" description="C2H2-type" evidence="2">
    <location>
        <begin position="26"/>
        <end position="47"/>
    </location>
</feature>
<reference evidence="3 4" key="1">
    <citation type="submission" date="2019-09" db="EMBL/GenBank/DDBJ databases">
        <authorList>
            <person name="Ou C."/>
        </authorList>
    </citation>
    <scope>NUCLEOTIDE SEQUENCE [LARGE SCALE GENOMIC DNA]</scope>
    <source>
        <strain evidence="3">S2</strain>
        <tissue evidence="3">Leaf</tissue>
    </source>
</reference>
<dbReference type="GO" id="GO:0061630">
    <property type="term" value="F:ubiquitin protein ligase activity"/>
    <property type="evidence" value="ECO:0007669"/>
    <property type="project" value="InterPro"/>
</dbReference>
<feature type="region of interest" description="Disordered" evidence="1">
    <location>
        <begin position="218"/>
        <end position="240"/>
    </location>
</feature>
<dbReference type="PANTHER" id="PTHR22938">
    <property type="entry name" value="ZINC FINGER PROTEIN 598"/>
    <property type="match status" value="1"/>
</dbReference>
<protein>
    <submittedName>
        <fullName evidence="3">Zinc finger protein 598-like</fullName>
    </submittedName>
</protein>
<comment type="caution">
    <text evidence="3">The sequence shown here is derived from an EMBL/GenBank/DDBJ whole genome shotgun (WGS) entry which is preliminary data.</text>
</comment>
<dbReference type="InterPro" id="IPR057634">
    <property type="entry name" value="PAH_ZNF598/HEL2"/>
</dbReference>
<dbReference type="InterPro" id="IPR044288">
    <property type="entry name" value="ZNF598/HEL2"/>
</dbReference>
<dbReference type="GO" id="GO:0043022">
    <property type="term" value="F:ribosome binding"/>
    <property type="evidence" value="ECO:0007669"/>
    <property type="project" value="TreeGrafter"/>
</dbReference>
<dbReference type="SMART" id="SM00355">
    <property type="entry name" value="ZnF_C2H2"/>
    <property type="match status" value="3"/>
</dbReference>
<dbReference type="InterPro" id="IPR056437">
    <property type="entry name" value="Znf-C2H2_ZNF598/HEL2"/>
</dbReference>
<reference evidence="4" key="2">
    <citation type="submission" date="2019-10" db="EMBL/GenBank/DDBJ databases">
        <title>A de novo genome assembly of a pear dwarfing rootstock.</title>
        <authorList>
            <person name="Wang F."/>
            <person name="Wang J."/>
            <person name="Li S."/>
            <person name="Zhang Y."/>
            <person name="Fang M."/>
            <person name="Ma L."/>
            <person name="Zhao Y."/>
            <person name="Jiang S."/>
        </authorList>
    </citation>
    <scope>NUCLEOTIDE SEQUENCE [LARGE SCALE GENOMIC DNA]</scope>
</reference>
<feature type="region of interest" description="Disordered" evidence="1">
    <location>
        <begin position="141"/>
        <end position="180"/>
    </location>
</feature>
<dbReference type="PANTHER" id="PTHR22938:SF19">
    <property type="entry name" value="RING-TYPE E3 UBIQUITIN TRANSFERASE"/>
    <property type="match status" value="1"/>
</dbReference>
<dbReference type="Proteomes" id="UP000327157">
    <property type="component" value="Chromosome 4"/>
</dbReference>
<dbReference type="Pfam" id="PF23230">
    <property type="entry name" value="zf-C2H2_13"/>
    <property type="match status" value="1"/>
</dbReference>
<dbReference type="Pfam" id="PF23202">
    <property type="entry name" value="PAH_ZNF598"/>
    <property type="match status" value="1"/>
</dbReference>
<feature type="compositionally biased region" description="Low complexity" evidence="1">
    <location>
        <begin position="161"/>
        <end position="180"/>
    </location>
</feature>
<dbReference type="GO" id="GO:0072344">
    <property type="term" value="P:rescue of stalled ribosome"/>
    <property type="evidence" value="ECO:0007669"/>
    <property type="project" value="InterPro"/>
</dbReference>
<sequence>MYLTTGDLEVDGNETERCGFNGHPMCEFCSNPFYGDNELYMHMSTEHYTCHICQRQHPGQYEYYNNYDDLESHFSQAHFLCKDDDCLTKKFVVFATESELKRHNAKEHGGNMSRSRRSGGSSMASCICRLNKVTVLNTSPVWPATNRQTKSSASSCHQKKPSSGSGHISSSSSPVFSLSGPPKQAAATGFVSSNFACPKNSTGTSKVAQSASGPKIINTGSLDSDFPSVSANQTNKEPATASIQRVPKVGDVHAVNNSLVEKIRDALERDDNKFSAFKEISSDYRKDIINTEEYLAYVYQFGLSHLLLELARLCPDAEKQRELVETYNLSIMIFDSAQLVYSLRGGVVGGNNDSSVGNWFRRS</sequence>
<dbReference type="GO" id="GO:0016567">
    <property type="term" value="P:protein ubiquitination"/>
    <property type="evidence" value="ECO:0007669"/>
    <property type="project" value="TreeGrafter"/>
</dbReference>
<evidence type="ECO:0000313" key="4">
    <source>
        <dbReference type="Proteomes" id="UP000327157"/>
    </source>
</evidence>
<keyword evidence="4" id="KW-1185">Reference proteome</keyword>
<name>A0A5N5H8F8_9ROSA</name>
<dbReference type="OrthoDB" id="3838338at2759"/>
<dbReference type="InterPro" id="IPR013087">
    <property type="entry name" value="Znf_C2H2_type"/>
</dbReference>